<feature type="non-terminal residue" evidence="3">
    <location>
        <position position="1"/>
    </location>
</feature>
<dbReference type="Pfam" id="PF00106">
    <property type="entry name" value="adh_short"/>
    <property type="match status" value="1"/>
</dbReference>
<dbReference type="Gene3D" id="3.40.50.720">
    <property type="entry name" value="NAD(P)-binding Rossmann-like Domain"/>
    <property type="match status" value="1"/>
</dbReference>
<dbReference type="OrthoDB" id="191139at2759"/>
<comment type="caution">
    <text evidence="3">The sequence shown here is derived from an EMBL/GenBank/DDBJ whole genome shotgun (WGS) entry which is preliminary data.</text>
</comment>
<keyword evidence="4" id="KW-1185">Reference proteome</keyword>
<name>A0A0L0N1K1_TOLOC</name>
<dbReference type="InterPro" id="IPR036291">
    <property type="entry name" value="NAD(P)-bd_dom_sf"/>
</dbReference>
<evidence type="ECO:0000313" key="3">
    <source>
        <dbReference type="EMBL" id="KND87675.1"/>
    </source>
</evidence>
<dbReference type="PANTHER" id="PTHR24320:SF283">
    <property type="entry name" value="RETINOL DEHYDROGENASE 11"/>
    <property type="match status" value="1"/>
</dbReference>
<dbReference type="SUPFAM" id="SSF51735">
    <property type="entry name" value="NAD(P)-binding Rossmann-fold domains"/>
    <property type="match status" value="1"/>
</dbReference>
<evidence type="ECO:0000256" key="2">
    <source>
        <dbReference type="ARBA" id="ARBA00023002"/>
    </source>
</evidence>
<keyword evidence="2" id="KW-0560">Oxidoreductase</keyword>
<sequence>VNISDVNAIACTHSSLLSPTSFISRRVLEKSHNLTFSSHPPSKHFTMSSDIPTAAALSAKYAPLIAHKTILTTGVSPTSIGSSFVHALAAASPALLILAGRSAPKLAQAAAAIAAAHPHVKTRTLTLDLASLKAVRAAAEEVLAWDDVPAIDVLVTNAGVMATPYALTEDGVESQFAANHLAHFLFMNLIMRKLLAAGAPRVVSVSSDGHRLSGMRWDDLNFHNGETYNKWTAYGQSKTANILFARSLAEKLGGRGLGAYSLHPGVIGTTGLAAHLDISATGDFAEMAKLEQTLGNREGWRTLDSFNFITSEQGAATHVFAAFDPSLKDHNGAYLLECRLADPYVDTVKPWATSSIEADKLWKLSEKLVGQEFSY</sequence>
<dbReference type="InterPro" id="IPR002347">
    <property type="entry name" value="SDR_fam"/>
</dbReference>
<organism evidence="3 4">
    <name type="scientific">Tolypocladium ophioglossoides (strain CBS 100239)</name>
    <name type="common">Snaketongue truffleclub</name>
    <name type="synonym">Elaphocordyceps ophioglossoides</name>
    <dbReference type="NCBI Taxonomy" id="1163406"/>
    <lineage>
        <taxon>Eukaryota</taxon>
        <taxon>Fungi</taxon>
        <taxon>Dikarya</taxon>
        <taxon>Ascomycota</taxon>
        <taxon>Pezizomycotina</taxon>
        <taxon>Sordariomycetes</taxon>
        <taxon>Hypocreomycetidae</taxon>
        <taxon>Hypocreales</taxon>
        <taxon>Ophiocordycipitaceae</taxon>
        <taxon>Tolypocladium</taxon>
    </lineage>
</organism>
<dbReference type="Proteomes" id="UP000036947">
    <property type="component" value="Unassembled WGS sequence"/>
</dbReference>
<dbReference type="GO" id="GO:0016491">
    <property type="term" value="F:oxidoreductase activity"/>
    <property type="evidence" value="ECO:0007669"/>
    <property type="project" value="UniProtKB-KW"/>
</dbReference>
<proteinExistence type="inferred from homology"/>
<gene>
    <name evidence="3" type="ORF">TOPH_07679</name>
</gene>
<dbReference type="PRINTS" id="PR00081">
    <property type="entry name" value="GDHRDH"/>
</dbReference>
<comment type="similarity">
    <text evidence="1">Belongs to the short-chain dehydrogenases/reductases (SDR) family.</text>
</comment>
<dbReference type="EMBL" id="LFRF01000033">
    <property type="protein sequence ID" value="KND87675.1"/>
    <property type="molecule type" value="Genomic_DNA"/>
</dbReference>
<evidence type="ECO:0000256" key="1">
    <source>
        <dbReference type="ARBA" id="ARBA00006484"/>
    </source>
</evidence>
<dbReference type="PANTHER" id="PTHR24320">
    <property type="entry name" value="RETINOL DEHYDROGENASE"/>
    <property type="match status" value="1"/>
</dbReference>
<dbReference type="AlphaFoldDB" id="A0A0L0N1K1"/>
<protein>
    <submittedName>
        <fullName evidence="3">Retinol dehydrogenase 14</fullName>
    </submittedName>
</protein>
<accession>A0A0L0N1K1</accession>
<evidence type="ECO:0000313" key="4">
    <source>
        <dbReference type="Proteomes" id="UP000036947"/>
    </source>
</evidence>
<reference evidence="3 4" key="1">
    <citation type="journal article" date="2015" name="BMC Genomics">
        <title>The genome of the truffle-parasite Tolypocladium ophioglossoides and the evolution of antifungal peptaibiotics.</title>
        <authorList>
            <person name="Quandt C.A."/>
            <person name="Bushley K.E."/>
            <person name="Spatafora J.W."/>
        </authorList>
    </citation>
    <scope>NUCLEOTIDE SEQUENCE [LARGE SCALE GENOMIC DNA]</scope>
    <source>
        <strain evidence="3 4">CBS 100239</strain>
    </source>
</reference>